<accession>A0AAV0CSR9</accession>
<dbReference type="GO" id="GO:0048608">
    <property type="term" value="P:reproductive structure development"/>
    <property type="evidence" value="ECO:0007669"/>
    <property type="project" value="UniProtKB-ARBA"/>
</dbReference>
<evidence type="ECO:0000256" key="10">
    <source>
        <dbReference type="RuleBase" id="RU363038"/>
    </source>
</evidence>
<dbReference type="Gene3D" id="3.30.1360.70">
    <property type="entry name" value="Arginyl tRNA synthetase N-terminal domain"/>
    <property type="match status" value="1"/>
</dbReference>
<evidence type="ECO:0000256" key="2">
    <source>
        <dbReference type="ARBA" id="ARBA00012837"/>
    </source>
</evidence>
<feature type="domain" description="DALR anticodon binding" evidence="11">
    <location>
        <begin position="544"/>
        <end position="659"/>
    </location>
</feature>
<comment type="catalytic activity">
    <reaction evidence="9">
        <text>tRNA(Arg) + L-arginine + ATP = L-arginyl-tRNA(Arg) + AMP + diphosphate</text>
        <dbReference type="Rhea" id="RHEA:20301"/>
        <dbReference type="Rhea" id="RHEA-COMP:9658"/>
        <dbReference type="Rhea" id="RHEA-COMP:9673"/>
        <dbReference type="ChEBI" id="CHEBI:30616"/>
        <dbReference type="ChEBI" id="CHEBI:32682"/>
        <dbReference type="ChEBI" id="CHEBI:33019"/>
        <dbReference type="ChEBI" id="CHEBI:78442"/>
        <dbReference type="ChEBI" id="CHEBI:78513"/>
        <dbReference type="ChEBI" id="CHEBI:456215"/>
        <dbReference type="EC" id="6.1.1.19"/>
    </reaction>
</comment>
<protein>
    <recommendedName>
        <fullName evidence="2">arginine--tRNA ligase</fullName>
        <ecNumber evidence="2">6.1.1.19</ecNumber>
    </recommendedName>
    <alternativeName>
        <fullName evidence="8">Arginyl-tRNA synthetase</fullName>
    </alternativeName>
</protein>
<dbReference type="InterPro" id="IPR005148">
    <property type="entry name" value="Arg-tRNA-synth_N"/>
</dbReference>
<dbReference type="EMBL" id="CAMAPF010000036">
    <property type="protein sequence ID" value="CAH9081686.1"/>
    <property type="molecule type" value="Genomic_DNA"/>
</dbReference>
<evidence type="ECO:0000256" key="3">
    <source>
        <dbReference type="ARBA" id="ARBA00022598"/>
    </source>
</evidence>
<dbReference type="AlphaFoldDB" id="A0AAV0CSR9"/>
<dbReference type="FunFam" id="3.40.50.620:FF:000096">
    <property type="entry name" value="Arginine--tRNA ligase chloroplastic/mitochondrial"/>
    <property type="match status" value="1"/>
</dbReference>
<keyword evidence="5 10" id="KW-0067">ATP-binding</keyword>
<sequence>MKSKPSTKKEWLIQYSVCGIFSNSIWCQIVKIIYDCIRKFSGWIAKLPALTMVLLSRASNHCNVSPTPKKDEDENTSNLKKELTKLFGVSLCQTLLPLHTQLNIEPQIKLTKPMFGDYKCEIANVIFAELKGKCSHYQNPLAVGEAIKRNLPFSKILESSSVAANGFVNVVLSKKWIAENIQRMLVNGIETWAPTLSIKRVLVDFSSPNIAKELHVGHLRSTIIGDTIARMLEFSNVEVLRINHVGDWGTQFGMLIEYLFEMYPNFEDVKETAIGDLQAFYKVSQQRFLKDPEFTKRAQKAVVRLQGGEPKYRQAWTQICNISRKEFDKVYQRLGVQLEEKGESFYNPYIPRVIEELTQKGLVKESEGARVISIEGLENHIVVKSDGGYNYASTELAALWYRLNEEKVDWIIYVTDSSQESHFMLIFKAAKHAGWLPSADNLFPKVTHVGFGVYKGDNGKPMKTRSTDVILLADVLDEAKKRCKSALIERGKAVEWTDDQLNKTAEAVGYAAVKYADLKDNRKTDHIYNFDKMLNDKGDTAVYLLYAHARICSIITKSGRDIDELKKKDTVVLDHADERALGLHILRFSETVEEACMDLFPNVLCHYVYNLANYFSRFYSNCQVVGSAQEASRLLLCEATAVVMRKCFFFLGIVPVNQL</sequence>
<dbReference type="InterPro" id="IPR008909">
    <property type="entry name" value="DALR_anticod-bd"/>
</dbReference>
<dbReference type="InterPro" id="IPR001278">
    <property type="entry name" value="Arg-tRNA-ligase"/>
</dbReference>
<dbReference type="Pfam" id="PF00750">
    <property type="entry name" value="tRNA-synt_1d"/>
    <property type="match status" value="1"/>
</dbReference>
<dbReference type="GO" id="GO:0006420">
    <property type="term" value="P:arginyl-tRNA aminoacylation"/>
    <property type="evidence" value="ECO:0007669"/>
    <property type="project" value="InterPro"/>
</dbReference>
<evidence type="ECO:0000256" key="4">
    <source>
        <dbReference type="ARBA" id="ARBA00022741"/>
    </source>
</evidence>
<evidence type="ECO:0000256" key="9">
    <source>
        <dbReference type="ARBA" id="ARBA00049339"/>
    </source>
</evidence>
<dbReference type="SUPFAM" id="SSF52374">
    <property type="entry name" value="Nucleotidylyl transferase"/>
    <property type="match status" value="1"/>
</dbReference>
<dbReference type="GO" id="GO:0009791">
    <property type="term" value="P:post-embryonic development"/>
    <property type="evidence" value="ECO:0007669"/>
    <property type="project" value="UniProtKB-ARBA"/>
</dbReference>
<dbReference type="GO" id="GO:0004814">
    <property type="term" value="F:arginine-tRNA ligase activity"/>
    <property type="evidence" value="ECO:0007669"/>
    <property type="project" value="UniProtKB-EC"/>
</dbReference>
<evidence type="ECO:0000256" key="1">
    <source>
        <dbReference type="ARBA" id="ARBA00005594"/>
    </source>
</evidence>
<dbReference type="FunFam" id="1.10.730.10:FF:000017">
    <property type="entry name" value="Arginine--tRNA ligase, chloroplastic/mitochondrial"/>
    <property type="match status" value="1"/>
</dbReference>
<comment type="caution">
    <text evidence="12">The sequence shown here is derived from an EMBL/GenBank/DDBJ whole genome shotgun (WGS) entry which is preliminary data.</text>
</comment>
<dbReference type="InterPro" id="IPR014729">
    <property type="entry name" value="Rossmann-like_a/b/a_fold"/>
</dbReference>
<evidence type="ECO:0000256" key="5">
    <source>
        <dbReference type="ARBA" id="ARBA00022840"/>
    </source>
</evidence>
<keyword evidence="7 10" id="KW-0030">Aminoacyl-tRNA synthetase</keyword>
<dbReference type="GO" id="GO:0005524">
    <property type="term" value="F:ATP binding"/>
    <property type="evidence" value="ECO:0007669"/>
    <property type="project" value="UniProtKB-KW"/>
</dbReference>
<dbReference type="NCBIfam" id="TIGR00456">
    <property type="entry name" value="argS"/>
    <property type="match status" value="1"/>
</dbReference>
<keyword evidence="6 10" id="KW-0648">Protein biosynthesis</keyword>
<organism evidence="12 13">
    <name type="scientific">Cuscuta epithymum</name>
    <dbReference type="NCBI Taxonomy" id="186058"/>
    <lineage>
        <taxon>Eukaryota</taxon>
        <taxon>Viridiplantae</taxon>
        <taxon>Streptophyta</taxon>
        <taxon>Embryophyta</taxon>
        <taxon>Tracheophyta</taxon>
        <taxon>Spermatophyta</taxon>
        <taxon>Magnoliopsida</taxon>
        <taxon>eudicotyledons</taxon>
        <taxon>Gunneridae</taxon>
        <taxon>Pentapetalae</taxon>
        <taxon>asterids</taxon>
        <taxon>lamiids</taxon>
        <taxon>Solanales</taxon>
        <taxon>Convolvulaceae</taxon>
        <taxon>Cuscuteae</taxon>
        <taxon>Cuscuta</taxon>
        <taxon>Cuscuta subgen. Cuscuta</taxon>
    </lineage>
</organism>
<keyword evidence="4 10" id="KW-0547">Nucleotide-binding</keyword>
<comment type="similarity">
    <text evidence="1 10">Belongs to the class-I aminoacyl-tRNA synthetase family.</text>
</comment>
<dbReference type="SUPFAM" id="SSF47323">
    <property type="entry name" value="Anticodon-binding domain of a subclass of class I aminoacyl-tRNA synthetases"/>
    <property type="match status" value="1"/>
</dbReference>
<evidence type="ECO:0000256" key="6">
    <source>
        <dbReference type="ARBA" id="ARBA00022917"/>
    </source>
</evidence>
<dbReference type="HAMAP" id="MF_00123">
    <property type="entry name" value="Arg_tRNA_synth"/>
    <property type="match status" value="1"/>
</dbReference>
<dbReference type="Gene3D" id="3.40.50.620">
    <property type="entry name" value="HUPs"/>
    <property type="match status" value="1"/>
</dbReference>
<dbReference type="InterPro" id="IPR009080">
    <property type="entry name" value="tRNAsynth_Ia_anticodon-bd"/>
</dbReference>
<dbReference type="Gene3D" id="1.10.730.10">
    <property type="entry name" value="Isoleucyl-tRNA Synthetase, Domain 1"/>
    <property type="match status" value="1"/>
</dbReference>
<reference evidence="12" key="1">
    <citation type="submission" date="2022-07" db="EMBL/GenBank/DDBJ databases">
        <authorList>
            <person name="Macas J."/>
            <person name="Novak P."/>
            <person name="Neumann P."/>
        </authorList>
    </citation>
    <scope>NUCLEOTIDE SEQUENCE</scope>
</reference>
<dbReference type="Proteomes" id="UP001152523">
    <property type="component" value="Unassembled WGS sequence"/>
</dbReference>
<keyword evidence="3 10" id="KW-0436">Ligase</keyword>
<evidence type="ECO:0000256" key="8">
    <source>
        <dbReference type="ARBA" id="ARBA00033033"/>
    </source>
</evidence>
<evidence type="ECO:0000256" key="7">
    <source>
        <dbReference type="ARBA" id="ARBA00023146"/>
    </source>
</evidence>
<dbReference type="EC" id="6.1.1.19" evidence="2"/>
<keyword evidence="13" id="KW-1185">Reference proteome</keyword>
<gene>
    <name evidence="12" type="ORF">CEPIT_LOCUS7814</name>
</gene>
<proteinExistence type="inferred from homology"/>
<dbReference type="GO" id="GO:0005737">
    <property type="term" value="C:cytoplasm"/>
    <property type="evidence" value="ECO:0007669"/>
    <property type="project" value="InterPro"/>
</dbReference>
<dbReference type="InterPro" id="IPR036695">
    <property type="entry name" value="Arg-tRNA-synth_N_sf"/>
</dbReference>
<evidence type="ECO:0000313" key="13">
    <source>
        <dbReference type="Proteomes" id="UP001152523"/>
    </source>
</evidence>
<dbReference type="PANTHER" id="PTHR11956">
    <property type="entry name" value="ARGINYL-TRNA SYNTHETASE"/>
    <property type="match status" value="1"/>
</dbReference>
<dbReference type="CDD" id="cd00671">
    <property type="entry name" value="ArgRS_core"/>
    <property type="match status" value="1"/>
</dbReference>
<dbReference type="Pfam" id="PF05746">
    <property type="entry name" value="DALR_1"/>
    <property type="match status" value="1"/>
</dbReference>
<evidence type="ECO:0000259" key="11">
    <source>
        <dbReference type="SMART" id="SM00836"/>
    </source>
</evidence>
<name>A0AAV0CSR9_9ASTE</name>
<dbReference type="SUPFAM" id="SSF55190">
    <property type="entry name" value="Arginyl-tRNA synthetase (ArgRS), N-terminal 'additional' domain"/>
    <property type="match status" value="1"/>
</dbReference>
<dbReference type="PROSITE" id="PS00178">
    <property type="entry name" value="AA_TRNA_LIGASE_I"/>
    <property type="match status" value="1"/>
</dbReference>
<dbReference type="PRINTS" id="PR01038">
    <property type="entry name" value="TRNASYNTHARG"/>
</dbReference>
<dbReference type="InterPro" id="IPR035684">
    <property type="entry name" value="ArgRS_core"/>
</dbReference>
<dbReference type="InterPro" id="IPR001412">
    <property type="entry name" value="aa-tRNA-synth_I_CS"/>
</dbReference>
<dbReference type="PANTHER" id="PTHR11956:SF5">
    <property type="entry name" value="ARGININE--TRNA LIGASE, CYTOPLASMIC"/>
    <property type="match status" value="1"/>
</dbReference>
<dbReference type="Pfam" id="PF03485">
    <property type="entry name" value="Arg_tRNA_synt_N"/>
    <property type="match status" value="1"/>
</dbReference>
<evidence type="ECO:0000313" key="12">
    <source>
        <dbReference type="EMBL" id="CAH9081686.1"/>
    </source>
</evidence>
<dbReference type="SMART" id="SM00836">
    <property type="entry name" value="DALR_1"/>
    <property type="match status" value="1"/>
</dbReference>